<reference evidence="6" key="1">
    <citation type="submission" date="2022-01" db="EMBL/GenBank/DDBJ databases">
        <authorList>
            <person name="King R."/>
        </authorList>
    </citation>
    <scope>NUCLEOTIDE SEQUENCE</scope>
</reference>
<feature type="compositionally biased region" description="Basic and acidic residues" evidence="3">
    <location>
        <begin position="12"/>
        <end position="23"/>
    </location>
</feature>
<feature type="domain" description="CASC1 C-terminal" evidence="4">
    <location>
        <begin position="693"/>
        <end position="872"/>
    </location>
</feature>
<feature type="coiled-coil region" evidence="2">
    <location>
        <begin position="216"/>
        <end position="269"/>
    </location>
</feature>
<keyword evidence="2" id="KW-0175">Coiled coil</keyword>
<feature type="region of interest" description="Disordered" evidence="3">
    <location>
        <begin position="1"/>
        <end position="93"/>
    </location>
</feature>
<dbReference type="EMBL" id="OV651824">
    <property type="protein sequence ID" value="CAH1102220.1"/>
    <property type="molecule type" value="Genomic_DNA"/>
</dbReference>
<gene>
    <name evidence="6" type="ORF">PSYICH_LOCUS3304</name>
</gene>
<protein>
    <recommendedName>
        <fullName evidence="8">Axonemal 84 kDa protein</fullName>
    </recommendedName>
</protein>
<feature type="compositionally biased region" description="Polar residues" evidence="3">
    <location>
        <begin position="44"/>
        <end position="54"/>
    </location>
</feature>
<dbReference type="InterPro" id="IPR022110">
    <property type="entry name" value="CASC1_C"/>
</dbReference>
<sequence length="949" mass="111003">MTESQTGNMGTEKMDEAPEEDKKKVTHAPKKSESMYISAHKSKSGSYKSVTKVGSRSKVDLKNAPKSGHDIKTTTSSKQFKKRKRAAEFSTSEEKILEIPSSIEVINSSSEESSSEEEKEIVRKSKPKMKKGKIGAQSEEALAKRGKKESAAVKGVKLKLEGDEVVKEGEMTEDELVAEFIKSKAGHYKPPPPLPDPAVLLEEAMIKLVKKPNMKKEEIEEIRIQQEAEIARKIEQEVQKRADELERVMENERREQIDAQLRADQLEKSVIMTQEVVHHFRETLRTEKELREWELYLQCRKLPNPAFCNDMTTFLRMWEENMTVITIPEASETTKQCLELISDLEEVIALATEDDQHKLPNWFWIRQLFRDQQTVCLDIATYRLMKNVGKNMNRVNIPIADYNFKDDYSTICVWLRVQNPIPLTNPRRPPRPRIIITFEKIHNFKLMLPYVLDCHEKAVRVMYLRYDHQSDTCENSKPPTFPPSFDLDMLQTFKNEWRTKLKYKYERRDRQQPPSKDDPEYENWVPEQEEFGPDEEYPFVPYKHLIPSPNEYVAILEEFRYNQEKKAFLDLVPVETEALNLRKFSILGGIFAVHYICQPPQPSTFATMTHIYEARLFIPQELTYVKFFAEYDPPIEYLFVDPNARKQPTPEYVEEYQMQQDALNTLIMIGLKIPQGVIFLRQPEVYVWLEDEKYWTNKYIHYSHFDQESQRIEFRSQKFGLFALATPRYGHLPYKCWEIKPEIDGSVTISIVASVLILEFIVKDGLICLSLIENCPRRNALQDKLFEYKQFHMLKKMLKNHGVDIFPEADSYFYVEGGLEKHWPTEKHLYTNMAALCGSFNFAWSKWNAAQSRKSFVVQMREYAPKKRKQKSFTLMMASSLKAVYLKCAEDTEEFSPEPMEGIKFSADLYNLMKSTVSMFLRNTIEDYSKMNIHVLTDFLVSTRLMSFC</sequence>
<dbReference type="Proteomes" id="UP001153636">
    <property type="component" value="Chromosome 12"/>
</dbReference>
<dbReference type="PRINTS" id="PR02043">
    <property type="entry name" value="CANCERSCCP1"/>
</dbReference>
<evidence type="ECO:0008006" key="8">
    <source>
        <dbReference type="Google" id="ProtNLM"/>
    </source>
</evidence>
<feature type="compositionally biased region" description="Basic and acidic residues" evidence="3">
    <location>
        <begin position="506"/>
        <end position="518"/>
    </location>
</feature>
<dbReference type="PANTHER" id="PTHR20929:SF11">
    <property type="entry name" value="DYNEIN AXONEMAL INTERMEDIATE CHAIN 7"/>
    <property type="match status" value="1"/>
</dbReference>
<keyword evidence="7" id="KW-1185">Reference proteome</keyword>
<feature type="region of interest" description="Disordered" evidence="3">
    <location>
        <begin position="506"/>
        <end position="527"/>
    </location>
</feature>
<evidence type="ECO:0000313" key="7">
    <source>
        <dbReference type="Proteomes" id="UP001153636"/>
    </source>
</evidence>
<feature type="compositionally biased region" description="Basic residues" evidence="3">
    <location>
        <begin position="124"/>
        <end position="133"/>
    </location>
</feature>
<name>A0A9P0CLW9_9CUCU</name>
<dbReference type="PANTHER" id="PTHR20929">
    <property type="entry name" value="LUNG ADENOMA SUSCEPTIBILITY 1-RELATED"/>
    <property type="match status" value="1"/>
</dbReference>
<accession>A0A9P0CLW9</accession>
<feature type="region of interest" description="Disordered" evidence="3">
    <location>
        <begin position="105"/>
        <end position="148"/>
    </location>
</feature>
<dbReference type="GO" id="GO:0005930">
    <property type="term" value="C:axoneme"/>
    <property type="evidence" value="ECO:0007669"/>
    <property type="project" value="TreeGrafter"/>
</dbReference>
<dbReference type="Pfam" id="PF15927">
    <property type="entry name" value="Casc1_N"/>
    <property type="match status" value="1"/>
</dbReference>
<evidence type="ECO:0000313" key="6">
    <source>
        <dbReference type="EMBL" id="CAH1102220.1"/>
    </source>
</evidence>
<dbReference type="GO" id="GO:0048487">
    <property type="term" value="F:beta-tubulin binding"/>
    <property type="evidence" value="ECO:0007669"/>
    <property type="project" value="TreeGrafter"/>
</dbReference>
<dbReference type="GO" id="GO:0008017">
    <property type="term" value="F:microtubule binding"/>
    <property type="evidence" value="ECO:0007669"/>
    <property type="project" value="TreeGrafter"/>
</dbReference>
<evidence type="ECO:0000259" key="4">
    <source>
        <dbReference type="Pfam" id="PF12366"/>
    </source>
</evidence>
<evidence type="ECO:0000259" key="5">
    <source>
        <dbReference type="Pfam" id="PF15927"/>
    </source>
</evidence>
<evidence type="ECO:0000256" key="3">
    <source>
        <dbReference type="SAM" id="MobiDB-lite"/>
    </source>
</evidence>
<dbReference type="AlphaFoldDB" id="A0A9P0CLW9"/>
<feature type="domain" description="IC97/Casc1 N-terminal" evidence="5">
    <location>
        <begin position="216"/>
        <end position="424"/>
    </location>
</feature>
<comment type="similarity">
    <text evidence="1">Belongs to the DNAI7 family.</text>
</comment>
<organism evidence="6 7">
    <name type="scientific">Psylliodes chrysocephalus</name>
    <dbReference type="NCBI Taxonomy" id="3402493"/>
    <lineage>
        <taxon>Eukaryota</taxon>
        <taxon>Metazoa</taxon>
        <taxon>Ecdysozoa</taxon>
        <taxon>Arthropoda</taxon>
        <taxon>Hexapoda</taxon>
        <taxon>Insecta</taxon>
        <taxon>Pterygota</taxon>
        <taxon>Neoptera</taxon>
        <taxon>Endopterygota</taxon>
        <taxon>Coleoptera</taxon>
        <taxon>Polyphaga</taxon>
        <taxon>Cucujiformia</taxon>
        <taxon>Chrysomeloidea</taxon>
        <taxon>Chrysomelidae</taxon>
        <taxon>Galerucinae</taxon>
        <taxon>Alticini</taxon>
        <taxon>Psylliodes</taxon>
    </lineage>
</organism>
<dbReference type="Pfam" id="PF12366">
    <property type="entry name" value="Casc1_C"/>
    <property type="match status" value="1"/>
</dbReference>
<dbReference type="InterPro" id="IPR023247">
    <property type="entry name" value="IC97/Dnai7-like"/>
</dbReference>
<proteinExistence type="inferred from homology"/>
<dbReference type="OrthoDB" id="297923at2759"/>
<feature type="compositionally biased region" description="Basic and acidic residues" evidence="3">
    <location>
        <begin position="57"/>
        <end position="72"/>
    </location>
</feature>
<evidence type="ECO:0000256" key="1">
    <source>
        <dbReference type="ARBA" id="ARBA00024332"/>
    </source>
</evidence>
<evidence type="ECO:0000256" key="2">
    <source>
        <dbReference type="SAM" id="Coils"/>
    </source>
</evidence>
<dbReference type="InterPro" id="IPR031826">
    <property type="entry name" value="IC97/Casc1_N"/>
</dbReference>